<dbReference type="CDD" id="cd23798">
    <property type="entry name" value="UBCc_UBE2I"/>
    <property type="match status" value="1"/>
</dbReference>
<dbReference type="PROSITE" id="PS50127">
    <property type="entry name" value="UBC_2"/>
    <property type="match status" value="1"/>
</dbReference>
<keyword evidence="4" id="KW-1185">Reference proteome</keyword>
<dbReference type="SUPFAM" id="SSF54495">
    <property type="entry name" value="UBC-like"/>
    <property type="match status" value="1"/>
</dbReference>
<comment type="caution">
    <text evidence="3">The sequence shown here is derived from an EMBL/GenBank/DDBJ whole genome shotgun (WGS) entry which is preliminary data.</text>
</comment>
<dbReference type="OrthoDB" id="6600758at2759"/>
<dbReference type="SMART" id="SM00212">
    <property type="entry name" value="UBCc"/>
    <property type="match status" value="1"/>
</dbReference>
<dbReference type="Pfam" id="PF00179">
    <property type="entry name" value="UQ_con"/>
    <property type="match status" value="2"/>
</dbReference>
<feature type="region of interest" description="Disordered" evidence="1">
    <location>
        <begin position="192"/>
        <end position="214"/>
    </location>
</feature>
<dbReference type="InterPro" id="IPR050113">
    <property type="entry name" value="Ub_conjugating_enzyme"/>
</dbReference>
<feature type="domain" description="UBC core" evidence="2">
    <location>
        <begin position="4"/>
        <end position="200"/>
    </location>
</feature>
<dbReference type="AlphaFoldDB" id="A0A8J2SQB6"/>
<reference evidence="3" key="1">
    <citation type="submission" date="2021-11" db="EMBL/GenBank/DDBJ databases">
        <authorList>
            <consortium name="Genoscope - CEA"/>
            <person name="William W."/>
        </authorList>
    </citation>
    <scope>NUCLEOTIDE SEQUENCE</scope>
</reference>
<evidence type="ECO:0000259" key="2">
    <source>
        <dbReference type="PROSITE" id="PS50127"/>
    </source>
</evidence>
<organism evidence="3 4">
    <name type="scientific">Pelagomonas calceolata</name>
    <dbReference type="NCBI Taxonomy" id="35677"/>
    <lineage>
        <taxon>Eukaryota</taxon>
        <taxon>Sar</taxon>
        <taxon>Stramenopiles</taxon>
        <taxon>Ochrophyta</taxon>
        <taxon>Pelagophyceae</taxon>
        <taxon>Pelagomonadales</taxon>
        <taxon>Pelagomonadaceae</taxon>
        <taxon>Pelagomonas</taxon>
    </lineage>
</organism>
<dbReference type="InterPro" id="IPR000608">
    <property type="entry name" value="UBC"/>
</dbReference>
<sequence length="214" mass="24868">MAGIAEGRLREERRSWRKDHPIGFVARPRSKADGSTDLLNWDVVIPGKKDTMWEGCEFNLTMEFSSDYPATAPVVKFVSRPGEVEEPCTNQPVSRRVWRGGRRDDSARMRREILFYAQVFWHLNVWSSGRICLNLLNEPDGTWHGQWSPSITIKQILCAIQELLDNPFPAGARPEVQTLYERNRPAYERRLRQEADKYRKRPLPDDDDDVVVIE</sequence>
<evidence type="ECO:0000313" key="4">
    <source>
        <dbReference type="Proteomes" id="UP000789595"/>
    </source>
</evidence>
<dbReference type="InterPro" id="IPR016135">
    <property type="entry name" value="UBQ-conjugating_enzyme/RWD"/>
</dbReference>
<gene>
    <name evidence="3" type="ORF">PECAL_3P13860</name>
</gene>
<evidence type="ECO:0000313" key="3">
    <source>
        <dbReference type="EMBL" id="CAH0371442.1"/>
    </source>
</evidence>
<dbReference type="EMBL" id="CAKKNE010000003">
    <property type="protein sequence ID" value="CAH0371442.1"/>
    <property type="molecule type" value="Genomic_DNA"/>
</dbReference>
<proteinExistence type="predicted"/>
<dbReference type="Proteomes" id="UP000789595">
    <property type="component" value="Unassembled WGS sequence"/>
</dbReference>
<feature type="compositionally biased region" description="Acidic residues" evidence="1">
    <location>
        <begin position="205"/>
        <end position="214"/>
    </location>
</feature>
<accession>A0A8J2SQB6</accession>
<protein>
    <recommendedName>
        <fullName evidence="2">UBC core domain-containing protein</fullName>
    </recommendedName>
</protein>
<evidence type="ECO:0000256" key="1">
    <source>
        <dbReference type="SAM" id="MobiDB-lite"/>
    </source>
</evidence>
<dbReference type="PANTHER" id="PTHR24067">
    <property type="entry name" value="UBIQUITIN-CONJUGATING ENZYME E2"/>
    <property type="match status" value="1"/>
</dbReference>
<dbReference type="Gene3D" id="3.10.110.10">
    <property type="entry name" value="Ubiquitin Conjugating Enzyme"/>
    <property type="match status" value="1"/>
</dbReference>
<name>A0A8J2SQB6_9STRA</name>